<name>X7F5Q1_9RHOB</name>
<sequence length="66" mass="7423">MQLGGLRHQVQPTARAIRERLGVIDHVLGIATIEEGRKVHLWAWSPCQTTYRPTDTRQCCGVLLNA</sequence>
<reference evidence="1 2" key="1">
    <citation type="submission" date="2014-01" db="EMBL/GenBank/DDBJ databases">
        <title>Roseivivax isoporae LMG 25204 Genome Sequencing.</title>
        <authorList>
            <person name="Lai Q."/>
            <person name="Li G."/>
            <person name="Shao Z."/>
        </authorList>
    </citation>
    <scope>NUCLEOTIDE SEQUENCE [LARGE SCALE GENOMIC DNA]</scope>
    <source>
        <strain evidence="1 2">LMG 25204</strain>
    </source>
</reference>
<gene>
    <name evidence="1" type="ORF">RISW2_09230</name>
</gene>
<keyword evidence="2" id="KW-1185">Reference proteome</keyword>
<organism evidence="1 2">
    <name type="scientific">Roseivivax isoporae LMG 25204</name>
    <dbReference type="NCBI Taxonomy" id="1449351"/>
    <lineage>
        <taxon>Bacteria</taxon>
        <taxon>Pseudomonadati</taxon>
        <taxon>Pseudomonadota</taxon>
        <taxon>Alphaproteobacteria</taxon>
        <taxon>Rhodobacterales</taxon>
        <taxon>Roseobacteraceae</taxon>
        <taxon>Roseivivax</taxon>
    </lineage>
</organism>
<proteinExistence type="predicted"/>
<comment type="caution">
    <text evidence="1">The sequence shown here is derived from an EMBL/GenBank/DDBJ whole genome shotgun (WGS) entry which is preliminary data.</text>
</comment>
<evidence type="ECO:0000313" key="2">
    <source>
        <dbReference type="Proteomes" id="UP000023430"/>
    </source>
</evidence>
<protein>
    <submittedName>
        <fullName evidence="1">Uncharacterized protein</fullName>
    </submittedName>
</protein>
<dbReference type="AlphaFoldDB" id="X7F5Q1"/>
<dbReference type="EMBL" id="JAME01000022">
    <property type="protein sequence ID" value="ETX28115.1"/>
    <property type="molecule type" value="Genomic_DNA"/>
</dbReference>
<accession>X7F5Q1</accession>
<dbReference type="Proteomes" id="UP000023430">
    <property type="component" value="Unassembled WGS sequence"/>
</dbReference>
<evidence type="ECO:0000313" key="1">
    <source>
        <dbReference type="EMBL" id="ETX28115.1"/>
    </source>
</evidence>